<evidence type="ECO:0000256" key="4">
    <source>
        <dbReference type="ARBA" id="ARBA00022692"/>
    </source>
</evidence>
<evidence type="ECO:0000256" key="7">
    <source>
        <dbReference type="SAM" id="Phobius"/>
    </source>
</evidence>
<dbReference type="Pfam" id="PF13727">
    <property type="entry name" value="CoA_binding_3"/>
    <property type="match status" value="1"/>
</dbReference>
<keyword evidence="10" id="KW-1185">Reference proteome</keyword>
<keyword evidence="5 7" id="KW-1133">Transmembrane helix</keyword>
<name>A0ABP9UUG1_9BACT</name>
<keyword evidence="6 7" id="KW-0472">Membrane</keyword>
<evidence type="ECO:0000256" key="2">
    <source>
        <dbReference type="ARBA" id="ARBA00006464"/>
    </source>
</evidence>
<evidence type="ECO:0000256" key="3">
    <source>
        <dbReference type="ARBA" id="ARBA00022679"/>
    </source>
</evidence>
<protein>
    <recommendedName>
        <fullName evidence="8">Bacterial sugar transferase domain-containing protein</fullName>
    </recommendedName>
</protein>
<evidence type="ECO:0000256" key="5">
    <source>
        <dbReference type="ARBA" id="ARBA00022989"/>
    </source>
</evidence>
<evidence type="ECO:0000259" key="8">
    <source>
        <dbReference type="Pfam" id="PF02397"/>
    </source>
</evidence>
<evidence type="ECO:0000256" key="6">
    <source>
        <dbReference type="ARBA" id="ARBA00023136"/>
    </source>
</evidence>
<feature type="transmembrane region" description="Helical" evidence="7">
    <location>
        <begin position="116"/>
        <end position="135"/>
    </location>
</feature>
<dbReference type="InterPro" id="IPR017475">
    <property type="entry name" value="EPS_sugar_tfrase"/>
</dbReference>
<proteinExistence type="inferred from homology"/>
<reference evidence="9 10" key="1">
    <citation type="submission" date="2024-02" db="EMBL/GenBank/DDBJ databases">
        <title>Haloferula sargassicola NBRC 104335.</title>
        <authorList>
            <person name="Ichikawa N."/>
            <person name="Katano-Makiyama Y."/>
            <person name="Hidaka K."/>
        </authorList>
    </citation>
    <scope>NUCLEOTIDE SEQUENCE [LARGE SCALE GENOMIC DNA]</scope>
    <source>
        <strain evidence="9 10">NBRC 104335</strain>
    </source>
</reference>
<feature type="transmembrane region" description="Helical" evidence="7">
    <location>
        <begin position="52"/>
        <end position="71"/>
    </location>
</feature>
<evidence type="ECO:0000313" key="9">
    <source>
        <dbReference type="EMBL" id="GAA5483659.1"/>
    </source>
</evidence>
<dbReference type="Proteomes" id="UP001476282">
    <property type="component" value="Unassembled WGS sequence"/>
</dbReference>
<feature type="domain" description="Bacterial sugar transferase" evidence="8">
    <location>
        <begin position="275"/>
        <end position="467"/>
    </location>
</feature>
<feature type="transmembrane region" description="Helical" evidence="7">
    <location>
        <begin position="92"/>
        <end position="110"/>
    </location>
</feature>
<comment type="caution">
    <text evidence="9">The sequence shown here is derived from an EMBL/GenBank/DDBJ whole genome shotgun (WGS) entry which is preliminary data.</text>
</comment>
<feature type="transmembrane region" description="Helical" evidence="7">
    <location>
        <begin position="12"/>
        <end position="32"/>
    </location>
</feature>
<feature type="transmembrane region" description="Helical" evidence="7">
    <location>
        <begin position="281"/>
        <end position="301"/>
    </location>
</feature>
<evidence type="ECO:0000256" key="1">
    <source>
        <dbReference type="ARBA" id="ARBA00004141"/>
    </source>
</evidence>
<keyword evidence="3" id="KW-0808">Transferase</keyword>
<dbReference type="NCBIfam" id="TIGR03025">
    <property type="entry name" value="EPS_sugtrans"/>
    <property type="match status" value="1"/>
</dbReference>
<accession>A0ABP9UUG1</accession>
<sequence>MTVNRKEAFSIQILQLVDAGLVWLSLMLASWLRQPLRQLAGQAPTEAAGLEQMTWVLFVAIPFTPLVLEFFRFYRRQRTKSTISSVTQLLRALLVMGLALGMIALFARPLEGEHFGASRLILAIGSGIAFALLFVRDRALTHYLRNRKVRDGMKERIILAGSPQEIESFESEIEEETMEGWLVVDRFDMEERSVDDLYHVLKQHSVERVIFAAGDTSFERISRAIEACELQGVEAWIGASFIRTQIARPTFDLVGDQPMLVLRSTPELSWELAMKSALDRIGALLLIIATSPLWVFAWMGIKMSSPGAPAFFPQKRAGRYGKPFKMWKFRTMVPDAEALLDKIKAEHGNEMGGPVFKLQRDPRIFPFGAFLRKVSIDELPQLLNVVTGDMSLVGPRPLPLYEVEAFEKSAHRRRLSVKPGITCEWQAGGRNRISSFEEWVRMDLEYIDNWSFWLDLKILVKTIPAVLFGKGAA</sequence>
<dbReference type="EMBL" id="BAABRI010000016">
    <property type="protein sequence ID" value="GAA5483659.1"/>
    <property type="molecule type" value="Genomic_DNA"/>
</dbReference>
<organism evidence="9 10">
    <name type="scientific">Haloferula sargassicola</name>
    <dbReference type="NCBI Taxonomy" id="490096"/>
    <lineage>
        <taxon>Bacteria</taxon>
        <taxon>Pseudomonadati</taxon>
        <taxon>Verrucomicrobiota</taxon>
        <taxon>Verrucomicrobiia</taxon>
        <taxon>Verrucomicrobiales</taxon>
        <taxon>Verrucomicrobiaceae</taxon>
        <taxon>Haloferula</taxon>
    </lineage>
</organism>
<dbReference type="Pfam" id="PF02397">
    <property type="entry name" value="Bac_transf"/>
    <property type="match status" value="1"/>
</dbReference>
<dbReference type="PANTHER" id="PTHR30576:SF10">
    <property type="entry name" value="SLL5057 PROTEIN"/>
    <property type="match status" value="1"/>
</dbReference>
<dbReference type="RefSeq" id="WP_353567768.1">
    <property type="nucleotide sequence ID" value="NZ_BAABRI010000016.1"/>
</dbReference>
<dbReference type="InterPro" id="IPR003362">
    <property type="entry name" value="Bact_transf"/>
</dbReference>
<gene>
    <name evidence="9" type="ORF">Hsar01_02893</name>
</gene>
<comment type="similarity">
    <text evidence="2">Belongs to the bacterial sugar transferase family.</text>
</comment>
<keyword evidence="4 7" id="KW-0812">Transmembrane</keyword>
<evidence type="ECO:0000313" key="10">
    <source>
        <dbReference type="Proteomes" id="UP001476282"/>
    </source>
</evidence>
<comment type="subcellular location">
    <subcellularLocation>
        <location evidence="1">Membrane</location>
        <topology evidence="1">Multi-pass membrane protein</topology>
    </subcellularLocation>
</comment>
<dbReference type="PANTHER" id="PTHR30576">
    <property type="entry name" value="COLANIC BIOSYNTHESIS UDP-GLUCOSE LIPID CARRIER TRANSFERASE"/>
    <property type="match status" value="1"/>
</dbReference>